<reference evidence="1" key="1">
    <citation type="journal article" date="2014" name="BMC Genomics">
        <title>Characterizing the developmental transcriptome of the oriental fruit fly, Bactrocera dorsalis (Diptera: Tephritidae) through comparative genomic analysis with Drosophila melanogaster utilizing modENCODE datasets.</title>
        <authorList>
            <person name="Geib S.M."/>
            <person name="Calla B."/>
            <person name="Hall B."/>
            <person name="Hou S."/>
            <person name="Manoukis N.C."/>
        </authorList>
    </citation>
    <scope>NUCLEOTIDE SEQUENCE</scope>
    <source>
        <strain evidence="1">Punador</strain>
    </source>
</reference>
<name>A0A034V711_BACDO</name>
<sequence length="157" mass="18887">QKIKNKFVKTIHLRASQQCYVYVYTYYACARIHLHVHTFIYTYTYVHIFAYIAEQIMHKYANIHMGTHVNMPPTKNLNIQKQQLCQISEASQVNMAAELAKPKCSKFYNKNDFIHKRRRICHKRPRFIHKRRRNISPSMSLPTSDFSRRWQTLKIIN</sequence>
<proteinExistence type="predicted"/>
<organism evidence="1">
    <name type="scientific">Bactrocera dorsalis</name>
    <name type="common">Oriental fruit fly</name>
    <name type="synonym">Dacus dorsalis</name>
    <dbReference type="NCBI Taxonomy" id="27457"/>
    <lineage>
        <taxon>Eukaryota</taxon>
        <taxon>Metazoa</taxon>
        <taxon>Ecdysozoa</taxon>
        <taxon>Arthropoda</taxon>
        <taxon>Hexapoda</taxon>
        <taxon>Insecta</taxon>
        <taxon>Pterygota</taxon>
        <taxon>Neoptera</taxon>
        <taxon>Endopterygota</taxon>
        <taxon>Diptera</taxon>
        <taxon>Brachycera</taxon>
        <taxon>Muscomorpha</taxon>
        <taxon>Tephritoidea</taxon>
        <taxon>Tephritidae</taxon>
        <taxon>Bactrocera</taxon>
        <taxon>Bactrocera</taxon>
    </lineage>
</organism>
<dbReference type="AlphaFoldDB" id="A0A034V711"/>
<evidence type="ECO:0000313" key="1">
    <source>
        <dbReference type="EMBL" id="JAC38284.1"/>
    </source>
</evidence>
<protein>
    <submittedName>
        <fullName evidence="1">Uncharacterized protein</fullName>
    </submittedName>
</protein>
<accession>A0A034V711</accession>
<feature type="non-terminal residue" evidence="1">
    <location>
        <position position="1"/>
    </location>
</feature>
<dbReference type="EMBL" id="GAKP01020668">
    <property type="protein sequence ID" value="JAC38284.1"/>
    <property type="molecule type" value="Transcribed_RNA"/>
</dbReference>